<comment type="caution">
    <text evidence="3">The sequence shown here is derived from an EMBL/GenBank/DDBJ whole genome shotgun (WGS) entry which is preliminary data.</text>
</comment>
<evidence type="ECO:0000256" key="1">
    <source>
        <dbReference type="PROSITE-ProRule" id="PRU00169"/>
    </source>
</evidence>
<evidence type="ECO:0000313" key="4">
    <source>
        <dbReference type="Proteomes" id="UP000275395"/>
    </source>
</evidence>
<dbReference type="InterPro" id="IPR051271">
    <property type="entry name" value="2C-system_Tx_regulators"/>
</dbReference>
<reference evidence="3 4" key="1">
    <citation type="submission" date="2018-10" db="EMBL/GenBank/DDBJ databases">
        <authorList>
            <person name="Li J."/>
        </authorList>
    </citation>
    <scope>NUCLEOTIDE SEQUENCE [LARGE SCALE GENOMIC DNA]</scope>
    <source>
        <strain evidence="3 4">JCM 30549</strain>
    </source>
</reference>
<feature type="modified residue" description="4-aspartylphosphate" evidence="1">
    <location>
        <position position="59"/>
    </location>
</feature>
<keyword evidence="1" id="KW-0597">Phosphoprotein</keyword>
<proteinExistence type="predicted"/>
<accession>A0A3L6ZQI4</accession>
<dbReference type="PANTHER" id="PTHR45526">
    <property type="entry name" value="TRANSCRIPTIONAL REGULATORY PROTEIN DPIA"/>
    <property type="match status" value="1"/>
</dbReference>
<dbReference type="AlphaFoldDB" id="A0A3L6ZQI4"/>
<dbReference type="InterPro" id="IPR011006">
    <property type="entry name" value="CheY-like_superfamily"/>
</dbReference>
<dbReference type="PROSITE" id="PS50110">
    <property type="entry name" value="RESPONSE_REGULATORY"/>
    <property type="match status" value="1"/>
</dbReference>
<dbReference type="GO" id="GO:0000156">
    <property type="term" value="F:phosphorelay response regulator activity"/>
    <property type="evidence" value="ECO:0007669"/>
    <property type="project" value="TreeGrafter"/>
</dbReference>
<dbReference type="Pfam" id="PF00072">
    <property type="entry name" value="Response_reg"/>
    <property type="match status" value="1"/>
</dbReference>
<dbReference type="InterPro" id="IPR036390">
    <property type="entry name" value="WH_DNA-bd_sf"/>
</dbReference>
<dbReference type="PANTHER" id="PTHR45526:SF1">
    <property type="entry name" value="TRANSCRIPTIONAL REGULATORY PROTEIN DCUR-RELATED"/>
    <property type="match status" value="1"/>
</dbReference>
<name>A0A3L6ZQI4_9MICO</name>
<dbReference type="EMBL" id="RCUW01000003">
    <property type="protein sequence ID" value="RLP70049.1"/>
    <property type="molecule type" value="Genomic_DNA"/>
</dbReference>
<sequence>MVAMAERRVLVVDDDPDVAELHARRVAAVEGFRLVGVAHTGVDAVRAVGELAPDLVLLDVHLPDISGVEVLHRVRTPSAGSAAPGADTAAAPDVIVISAASDRIAVGQALAAGVADYIVKPVSASELARRLRQYRDLPRNGVPDAVAGSLEQRSIDALVAAGTGPIRTVPSALLQRLPKGLSEPTARAILNSVPLDVPRPAAWIAERAGVSRITARRYLELLRTAGVVELSHRYGVPGRPEQRFLRTSD</sequence>
<protein>
    <submittedName>
        <fullName evidence="3">Response regulator</fullName>
    </submittedName>
</protein>
<feature type="domain" description="Response regulatory" evidence="2">
    <location>
        <begin position="8"/>
        <end position="135"/>
    </location>
</feature>
<dbReference type="SUPFAM" id="SSF52172">
    <property type="entry name" value="CheY-like"/>
    <property type="match status" value="1"/>
</dbReference>
<dbReference type="SUPFAM" id="SSF46785">
    <property type="entry name" value="Winged helix' DNA-binding domain"/>
    <property type="match status" value="1"/>
</dbReference>
<gene>
    <name evidence="3" type="ORF">D9V30_05125</name>
</gene>
<dbReference type="SMART" id="SM00448">
    <property type="entry name" value="REC"/>
    <property type="match status" value="1"/>
</dbReference>
<evidence type="ECO:0000259" key="2">
    <source>
        <dbReference type="PROSITE" id="PS50110"/>
    </source>
</evidence>
<evidence type="ECO:0000313" key="3">
    <source>
        <dbReference type="EMBL" id="RLP70049.1"/>
    </source>
</evidence>
<dbReference type="Gene3D" id="3.40.50.2300">
    <property type="match status" value="1"/>
</dbReference>
<dbReference type="InterPro" id="IPR001789">
    <property type="entry name" value="Sig_transdc_resp-reg_receiver"/>
</dbReference>
<dbReference type="Proteomes" id="UP000275395">
    <property type="component" value="Unassembled WGS sequence"/>
</dbReference>
<organism evidence="3 4">
    <name type="scientific">Mycetocola reblochoni</name>
    <dbReference type="NCBI Taxonomy" id="331618"/>
    <lineage>
        <taxon>Bacteria</taxon>
        <taxon>Bacillati</taxon>
        <taxon>Actinomycetota</taxon>
        <taxon>Actinomycetes</taxon>
        <taxon>Micrococcales</taxon>
        <taxon>Microbacteriaceae</taxon>
        <taxon>Mycetocola</taxon>
    </lineage>
</organism>